<gene>
    <name evidence="1" type="ordered locus">T1E_2033</name>
</gene>
<dbReference type="EMBL" id="CP003734">
    <property type="protein sequence ID" value="AFO47881.1"/>
    <property type="molecule type" value="Genomic_DNA"/>
</dbReference>
<dbReference type="KEGG" id="ppx:T1E_2033"/>
<dbReference type="Proteomes" id="UP000006503">
    <property type="component" value="Chromosome"/>
</dbReference>
<accession>I7C444</accession>
<sequence length="104" mass="11860">MAEFRQLRNYFDKAPNDGITPAHMAKYRDVRANREIAKALRVKQKRPHKKLRTLLEVSDVESSLGAVIRKIQDVDHASLLLGHNKGDITERVYQRVGALAKPTK</sequence>
<evidence type="ECO:0000313" key="1">
    <source>
        <dbReference type="EMBL" id="AFO47881.1"/>
    </source>
</evidence>
<reference evidence="2" key="1">
    <citation type="journal article" date="2013" name="Microb. Biotechnol.">
        <title>Metabolic potential of the organic-solvent tolerant Pseudomonas putida DOT-T1E deduced from its annotated genome.</title>
        <authorList>
            <person name="Udaondo Z."/>
            <person name="Molina L."/>
            <person name="Daniels C."/>
            <person name="Gomez M.J."/>
            <person name="Molina-Henares M.A."/>
            <person name="Matilla M.A."/>
            <person name="Roca A."/>
            <person name="Fernandez M."/>
            <person name="Duque E."/>
            <person name="Segura A."/>
            <person name="Ramos J.L."/>
        </authorList>
    </citation>
    <scope>NUCLEOTIDE SEQUENCE [LARGE SCALE GENOMIC DNA]</scope>
    <source>
        <strain evidence="2">DOT-T1E</strain>
    </source>
</reference>
<name>I7C444_PSEPT</name>
<proteinExistence type="predicted"/>
<dbReference type="RefSeq" id="WP_014860145.1">
    <property type="nucleotide sequence ID" value="NC_018220.1"/>
</dbReference>
<dbReference type="AlphaFoldDB" id="I7C444"/>
<protein>
    <submittedName>
        <fullName evidence="1">Site-specific recombinase</fullName>
    </submittedName>
</protein>
<organism evidence="1 2">
    <name type="scientific">Pseudomonas putida (strain DOT-T1E)</name>
    <dbReference type="NCBI Taxonomy" id="1196325"/>
    <lineage>
        <taxon>Bacteria</taxon>
        <taxon>Pseudomonadati</taxon>
        <taxon>Pseudomonadota</taxon>
        <taxon>Gammaproteobacteria</taxon>
        <taxon>Pseudomonadales</taxon>
        <taxon>Pseudomonadaceae</taxon>
        <taxon>Pseudomonas</taxon>
    </lineage>
</organism>
<dbReference type="PATRIC" id="fig|1196325.3.peg.2022"/>
<dbReference type="HOGENOM" id="CLU_2247765_0_0_6"/>
<evidence type="ECO:0000313" key="2">
    <source>
        <dbReference type="Proteomes" id="UP000006503"/>
    </source>
</evidence>